<accession>A0A915JJH1</accession>
<dbReference type="Proteomes" id="UP000887565">
    <property type="component" value="Unplaced"/>
</dbReference>
<organism evidence="1 2">
    <name type="scientific">Romanomermis culicivorax</name>
    <name type="common">Nematode worm</name>
    <dbReference type="NCBI Taxonomy" id="13658"/>
    <lineage>
        <taxon>Eukaryota</taxon>
        <taxon>Metazoa</taxon>
        <taxon>Ecdysozoa</taxon>
        <taxon>Nematoda</taxon>
        <taxon>Enoplea</taxon>
        <taxon>Dorylaimia</taxon>
        <taxon>Mermithida</taxon>
        <taxon>Mermithoidea</taxon>
        <taxon>Mermithidae</taxon>
        <taxon>Romanomermis</taxon>
    </lineage>
</organism>
<evidence type="ECO:0000313" key="2">
    <source>
        <dbReference type="WBParaSite" id="nRc.2.0.1.t26319-RA"/>
    </source>
</evidence>
<proteinExistence type="predicted"/>
<dbReference type="WBParaSite" id="nRc.2.0.1.t26319-RA">
    <property type="protein sequence ID" value="nRc.2.0.1.t26319-RA"/>
    <property type="gene ID" value="nRc.2.0.1.g26319"/>
</dbReference>
<protein>
    <submittedName>
        <fullName evidence="2">Uncharacterized protein</fullName>
    </submittedName>
</protein>
<name>A0A915JJH1_ROMCU</name>
<evidence type="ECO:0000313" key="1">
    <source>
        <dbReference type="Proteomes" id="UP000887565"/>
    </source>
</evidence>
<dbReference type="AlphaFoldDB" id="A0A915JJH1"/>
<keyword evidence="1" id="KW-1185">Reference proteome</keyword>
<sequence length="130" mass="14200">MSCDDEAVSAGSFGRSCYALSLSLAAVKRLDIAEKCLLVHFRTSKPGNFPALRARYDCNDHYSLLYSSGNDGTTELKFFGSVDFRLTTVILPVIRPTNRTVRTCLSIGKIAPVPSEKASINEALAVHEFP</sequence>
<reference evidence="2" key="1">
    <citation type="submission" date="2022-11" db="UniProtKB">
        <authorList>
            <consortium name="WormBaseParasite"/>
        </authorList>
    </citation>
    <scope>IDENTIFICATION</scope>
</reference>